<protein>
    <recommendedName>
        <fullName evidence="3">Cyclohexanone monooxygenase</fullName>
    </recommendedName>
</protein>
<evidence type="ECO:0000313" key="1">
    <source>
        <dbReference type="EMBL" id="ESK49360.1"/>
    </source>
</evidence>
<organism evidence="1 2">
    <name type="scientific">Acinetobacter indicus CIP 110367</name>
    <dbReference type="NCBI Taxonomy" id="1341679"/>
    <lineage>
        <taxon>Bacteria</taxon>
        <taxon>Pseudomonadati</taxon>
        <taxon>Pseudomonadota</taxon>
        <taxon>Gammaproteobacteria</taxon>
        <taxon>Moraxellales</taxon>
        <taxon>Moraxellaceae</taxon>
        <taxon>Acinetobacter</taxon>
    </lineage>
</organism>
<dbReference type="SUPFAM" id="SSF51905">
    <property type="entry name" value="FAD/NAD(P)-binding domain"/>
    <property type="match status" value="1"/>
</dbReference>
<comment type="caution">
    <text evidence="1">The sequence shown here is derived from an EMBL/GenBank/DDBJ whole genome shotgun (WGS) entry which is preliminary data.</text>
</comment>
<dbReference type="InterPro" id="IPR036188">
    <property type="entry name" value="FAD/NAD-bd_sf"/>
</dbReference>
<dbReference type="AlphaFoldDB" id="V2UL60"/>
<reference evidence="1 2" key="1">
    <citation type="submission" date="2013-10" db="EMBL/GenBank/DDBJ databases">
        <title>The Genome Sequence of Acinetobacter indicus CIP 110367.</title>
        <authorList>
            <consortium name="The Broad Institute Genomics Platform"/>
            <consortium name="The Broad Institute Genome Sequencing Center for Infectious Disease"/>
            <person name="Cerqueira G."/>
            <person name="Feldgarden M."/>
            <person name="Courvalin P."/>
            <person name="Grillot-Courvalin C."/>
            <person name="Clermont D."/>
            <person name="Rocha E."/>
            <person name="Yoon E.-J."/>
            <person name="Nemec A."/>
            <person name="Young S.K."/>
            <person name="Zeng Q."/>
            <person name="Gargeya S."/>
            <person name="Fitzgerald M."/>
            <person name="Abouelleil A."/>
            <person name="Alvarado L."/>
            <person name="Berlin A.M."/>
            <person name="Chapman S.B."/>
            <person name="Gainer-Dewar J."/>
            <person name="Goldberg J."/>
            <person name="Gnerre S."/>
            <person name="Griggs A."/>
            <person name="Gujja S."/>
            <person name="Hansen M."/>
            <person name="Howarth C."/>
            <person name="Imamovic A."/>
            <person name="Ireland A."/>
            <person name="Larimer J."/>
            <person name="McCowan C."/>
            <person name="Murphy C."/>
            <person name="Pearson M."/>
            <person name="Poon T.W."/>
            <person name="Priest M."/>
            <person name="Roberts A."/>
            <person name="Saif S."/>
            <person name="Shea T."/>
            <person name="Sykes S."/>
            <person name="Wortman J."/>
            <person name="Nusbaum C."/>
            <person name="Birren B."/>
        </authorList>
    </citation>
    <scope>NUCLEOTIDE SEQUENCE [LARGE SCALE GENOMIC DNA]</scope>
    <source>
        <strain evidence="1 2">CIP 110367</strain>
    </source>
</reference>
<proteinExistence type="predicted"/>
<name>V2UL60_9GAMM</name>
<dbReference type="InterPro" id="IPR051209">
    <property type="entry name" value="FAD-bind_Monooxygenase_sf"/>
</dbReference>
<dbReference type="PATRIC" id="fig|1341679.3.peg.199"/>
<dbReference type="eggNOG" id="COG2072">
    <property type="taxonomic scope" value="Bacteria"/>
</dbReference>
<evidence type="ECO:0000313" key="2">
    <source>
        <dbReference type="Proteomes" id="UP000018415"/>
    </source>
</evidence>
<evidence type="ECO:0008006" key="3">
    <source>
        <dbReference type="Google" id="ProtNLM"/>
    </source>
</evidence>
<dbReference type="Proteomes" id="UP000018415">
    <property type="component" value="Unassembled WGS sequence"/>
</dbReference>
<keyword evidence="2" id="KW-1185">Reference proteome</keyword>
<sequence>MQAPNSTLIPHGLVEIEGNTVISANGDRHEVDVIIWGTGFEVSHPPIGRRVQNAQGQRLSELWQSSSPEAFLGTSIQHLPNAFLVLGPNILAYDSFIGIAEAQLDYIVSGLLQMKAKGLKRIEIKPDVLKYHNAKVQTHVQKTVFNRGGCQSYYLDQNGRNFAAWPWSLAELKRRLQRLDLEHYQVA</sequence>
<dbReference type="PANTHER" id="PTHR42877">
    <property type="entry name" value="L-ORNITHINE N(5)-MONOOXYGENASE-RELATED"/>
    <property type="match status" value="1"/>
</dbReference>
<dbReference type="HOGENOM" id="CLU_1444799_0_0_6"/>
<dbReference type="Gene3D" id="3.50.50.60">
    <property type="entry name" value="FAD/NAD(P)-binding domain"/>
    <property type="match status" value="1"/>
</dbReference>
<dbReference type="EMBL" id="AYET01000001">
    <property type="protein sequence ID" value="ESK49360.1"/>
    <property type="molecule type" value="Genomic_DNA"/>
</dbReference>
<dbReference type="PANTHER" id="PTHR42877:SF4">
    <property type="entry name" value="FAD_NAD(P)-BINDING DOMAIN-CONTAINING PROTEIN-RELATED"/>
    <property type="match status" value="1"/>
</dbReference>
<accession>V2UL60</accession>
<gene>
    <name evidence="1" type="ORF">P253_00203</name>
</gene>